<proteinExistence type="predicted"/>
<dbReference type="EMBL" id="SMOG01000015">
    <property type="protein sequence ID" value="TDF72794.1"/>
    <property type="molecule type" value="Genomic_DNA"/>
</dbReference>
<reference evidence="1" key="1">
    <citation type="submission" date="2019-03" db="EMBL/GenBank/DDBJ databases">
        <title>Candidatus Syntrophosphaera thermopropionivorans: a novel player in syntrophic propionate oxidation during anaerobic digestion.</title>
        <authorList>
            <person name="Dyksma S."/>
        </authorList>
    </citation>
    <scope>NUCLEOTIDE SEQUENCE</scope>
    <source>
        <strain evidence="1">W5</strain>
    </source>
</reference>
<gene>
    <name evidence="1" type="ORF">E0946_05110</name>
</gene>
<keyword evidence="2" id="KW-1185">Reference proteome</keyword>
<evidence type="ECO:0000313" key="1">
    <source>
        <dbReference type="EMBL" id="TDF72794.1"/>
    </source>
</evidence>
<protein>
    <submittedName>
        <fullName evidence="1">FAD-binding oxidoreductase</fullName>
    </submittedName>
</protein>
<accession>A0AC61QIL9</accession>
<name>A0AC61QIL9_9BACT</name>
<evidence type="ECO:0000313" key="2">
    <source>
        <dbReference type="Proteomes" id="UP000294588"/>
    </source>
</evidence>
<organism evidence="1 2">
    <name type="scientific">Candidatus Syntrophosphaera thermopropionivorans</name>
    <dbReference type="NCBI Taxonomy" id="2593015"/>
    <lineage>
        <taxon>Bacteria</taxon>
        <taxon>Pseudomonadati</taxon>
        <taxon>Candidatus Cloacimonadota</taxon>
        <taxon>Candidatus Cloacimonadia</taxon>
        <taxon>Candidatus Cloacimonadales</taxon>
        <taxon>Candidatus Cloacimonadaceae</taxon>
        <taxon>Candidatus Syntrophosphaera</taxon>
    </lineage>
</organism>
<dbReference type="Proteomes" id="UP000294588">
    <property type="component" value="Unassembled WGS sequence"/>
</dbReference>
<comment type="caution">
    <text evidence="1">The sequence shown here is derived from an EMBL/GenBank/DDBJ whole genome shotgun (WGS) entry which is preliminary data.</text>
</comment>
<sequence>MDNIYDVIIIGAGSIGVPTALNLALQKQKVLVIDGESAPGQQNNKKAIGGVRATHSDYGKINVCKRSIEIMKTWKETWGDDIGWMSNGYSYPAYTEEDEKTLKDLMKVQHSYGLNITWVSPEEYNELVPGINKEGLRGSTYSPEDGSCSPLLLGSAYYFHSLEAKVQYRFREKVIGFDMSQSKIEKVITDKGTYSTGMVINAAGNYGKEIAAMAGLNLPVQPENHEAGITEPVARFMGPMVVDMRIRPGSENFYFYQNNEGQIVFCITPKPPITGIDNRSTSVFLPMCTKRMLEVYPRLHSLRVRRTWRGQYPMTPDGFPIVGKSGDNLINAIGMCGQGFMLGPGLGELITRICLDELTESDLHILQSFNPERDFSGMEAFK</sequence>